<dbReference type="OrthoDB" id="278430at2759"/>
<evidence type="ECO:0000256" key="1">
    <source>
        <dbReference type="SAM" id="MobiDB-lite"/>
    </source>
</evidence>
<feature type="compositionally biased region" description="Pro residues" evidence="1">
    <location>
        <begin position="438"/>
        <end position="448"/>
    </location>
</feature>
<keyword evidence="4" id="KW-1185">Reference proteome</keyword>
<evidence type="ECO:0000313" key="3">
    <source>
        <dbReference type="EMBL" id="KIK23026.1"/>
    </source>
</evidence>
<feature type="domain" description="SUZ" evidence="2">
    <location>
        <begin position="154"/>
        <end position="249"/>
    </location>
</feature>
<dbReference type="CDD" id="cd02642">
    <property type="entry name" value="R3H_encore_like"/>
    <property type="match status" value="1"/>
</dbReference>
<dbReference type="Proteomes" id="UP000054018">
    <property type="component" value="Unassembled WGS sequence"/>
</dbReference>
<dbReference type="InterPro" id="IPR024771">
    <property type="entry name" value="SUZ"/>
</dbReference>
<proteinExistence type="predicted"/>
<dbReference type="PANTHER" id="PTHR15672:SF8">
    <property type="entry name" value="PROTEIN ENCORE"/>
    <property type="match status" value="1"/>
</dbReference>
<feature type="compositionally biased region" description="Basic and acidic residues" evidence="1">
    <location>
        <begin position="766"/>
        <end position="777"/>
    </location>
</feature>
<feature type="region of interest" description="Disordered" evidence="1">
    <location>
        <begin position="179"/>
        <end position="229"/>
    </location>
</feature>
<feature type="compositionally biased region" description="Low complexity" evidence="1">
    <location>
        <begin position="313"/>
        <end position="324"/>
    </location>
</feature>
<dbReference type="InterPro" id="IPR051937">
    <property type="entry name" value="R3H_domain_containing"/>
</dbReference>
<dbReference type="Gene3D" id="3.30.1370.50">
    <property type="entry name" value="R3H-like domain"/>
    <property type="match status" value="1"/>
</dbReference>
<reference evidence="4" key="2">
    <citation type="submission" date="2015-01" db="EMBL/GenBank/DDBJ databases">
        <title>Evolutionary Origins and Diversification of the Mycorrhizal Mutualists.</title>
        <authorList>
            <consortium name="DOE Joint Genome Institute"/>
            <consortium name="Mycorrhizal Genomics Consortium"/>
            <person name="Kohler A."/>
            <person name="Kuo A."/>
            <person name="Nagy L.G."/>
            <person name="Floudas D."/>
            <person name="Copeland A."/>
            <person name="Barry K.W."/>
            <person name="Cichocki N."/>
            <person name="Veneault-Fourrey C."/>
            <person name="LaButti K."/>
            <person name="Lindquist E.A."/>
            <person name="Lipzen A."/>
            <person name="Lundell T."/>
            <person name="Morin E."/>
            <person name="Murat C."/>
            <person name="Riley R."/>
            <person name="Ohm R."/>
            <person name="Sun H."/>
            <person name="Tunlid A."/>
            <person name="Henrissat B."/>
            <person name="Grigoriev I.V."/>
            <person name="Hibbett D.S."/>
            <person name="Martin F."/>
        </authorList>
    </citation>
    <scope>NUCLEOTIDE SEQUENCE [LARGE SCALE GENOMIC DNA]</scope>
    <source>
        <strain evidence="4">441</strain>
    </source>
</reference>
<dbReference type="PROSITE" id="PS51673">
    <property type="entry name" value="SUZ"/>
    <property type="match status" value="1"/>
</dbReference>
<feature type="compositionally biased region" description="Low complexity" evidence="1">
    <location>
        <begin position="603"/>
        <end position="625"/>
    </location>
</feature>
<dbReference type="HOGENOM" id="CLU_015422_0_0_1"/>
<dbReference type="PANTHER" id="PTHR15672">
    <property type="entry name" value="CAMP-REGULATED PHOSPHOPROTEIN 21 RELATED R3H DOMAIN CONTAINING PROTEIN"/>
    <property type="match status" value="1"/>
</dbReference>
<dbReference type="GO" id="GO:0003676">
    <property type="term" value="F:nucleic acid binding"/>
    <property type="evidence" value="ECO:0007669"/>
    <property type="project" value="InterPro"/>
</dbReference>
<feature type="compositionally biased region" description="Low complexity" evidence="1">
    <location>
        <begin position="260"/>
        <end position="283"/>
    </location>
</feature>
<dbReference type="Pfam" id="PF12752">
    <property type="entry name" value="SUZ"/>
    <property type="match status" value="1"/>
</dbReference>
<feature type="region of interest" description="Disordered" evidence="1">
    <location>
        <begin position="256"/>
        <end position="361"/>
    </location>
</feature>
<feature type="compositionally biased region" description="Acidic residues" evidence="1">
    <location>
        <begin position="199"/>
        <end position="208"/>
    </location>
</feature>
<sequence length="810" mass="86162">MLLPPFVMGPSISPHLPPSARDPATHVDALRSPANSTNLTSNPSSVLGPYSSSILSLSHLDSEPSESGVADGSSLPDVDPRIVEALKSKDRLYVLKLGEQMECLISDHRTRLDLTPTTSYQRLLVHRCSAYYKLAPETDPVNKTITVTLTMESRIPTRRIAELVPAPSHAQPAFKIMQRTTADRPRSKPQSHAGSVIGEEAESSDVEPSETGSVGGRSNATGGGKKHMTIAEREAAYNEARSRIFMDFQEKEKVKEKDLSASSSSASLTSGSVTSSVGETSSTGDLDDSISSPATESEWSGPAVRDRKDGRRSNGSSSRSMRSSAPTYGSNSSRESRPPSPPSFRYPSLYEPSPAAAPYDQSHHPMHATAYNNSYMYGYPQPGPPQGCLPYYAPCPYPLPQAPIHTGDPAPPSTQPDAFGMQQHNNPFIPFGWNYPQQPQPLPHPPAQQQPHQAPGTPIAPPATQYPPCPPIPVYSPYSMPVYYTPPPLLPHFSSSPVPQNPPLGAPEYNGAHDAFSPGRPYPGVPGQQSPTMSNKARGAPPARSAWSYGPGVGMGGFGVNNVNGRSVSGGKDTVGPRLNTPTRRPGNGRSNGFNGTPAGDEAASTASSSTSSSSRRTFNTSTSSQHPLPARPDWAVGLKAQPTLHPTHNRHHDHAVNTRTPPPRGNGQRGQPALSVLQATDFPPLNPVSQTERRMPPVAGVWNNSSSTRSILSPGNNGLQGSALVNHSANGRAATAGNSPANRLEDFDGTRKYGITSNKSPAPQDRGDKDKERTRGDAVSGATLVERVMVLSIDDKDGAKAVTSVTLAV</sequence>
<dbReference type="InterPro" id="IPR036867">
    <property type="entry name" value="R3H_dom_sf"/>
</dbReference>
<dbReference type="STRING" id="765257.A0A0C9Z1Z4"/>
<feature type="compositionally biased region" description="Low complexity" evidence="1">
    <location>
        <begin position="560"/>
        <end position="571"/>
    </location>
</feature>
<accession>A0A0C9Z1Z4</accession>
<evidence type="ECO:0000259" key="2">
    <source>
        <dbReference type="PROSITE" id="PS51673"/>
    </source>
</evidence>
<gene>
    <name evidence="3" type="ORF">PISMIDRAFT_471583</name>
</gene>
<feature type="region of interest" description="Disordered" evidence="1">
    <location>
        <begin position="436"/>
        <end position="465"/>
    </location>
</feature>
<reference evidence="3 4" key="1">
    <citation type="submission" date="2014-04" db="EMBL/GenBank/DDBJ databases">
        <authorList>
            <consortium name="DOE Joint Genome Institute"/>
            <person name="Kuo A."/>
            <person name="Kohler A."/>
            <person name="Costa M.D."/>
            <person name="Nagy L.G."/>
            <person name="Floudas D."/>
            <person name="Copeland A."/>
            <person name="Barry K.W."/>
            <person name="Cichocki N."/>
            <person name="Veneault-Fourrey C."/>
            <person name="LaButti K."/>
            <person name="Lindquist E.A."/>
            <person name="Lipzen A."/>
            <person name="Lundell T."/>
            <person name="Morin E."/>
            <person name="Murat C."/>
            <person name="Sun H."/>
            <person name="Tunlid A."/>
            <person name="Henrissat B."/>
            <person name="Grigoriev I.V."/>
            <person name="Hibbett D.S."/>
            <person name="Martin F."/>
            <person name="Nordberg H.P."/>
            <person name="Cantor M.N."/>
            <person name="Hua S.X."/>
        </authorList>
    </citation>
    <scope>NUCLEOTIDE SEQUENCE [LARGE SCALE GENOMIC DNA]</scope>
    <source>
        <strain evidence="3 4">441</strain>
    </source>
</reference>
<feature type="compositionally biased region" description="Polar residues" evidence="1">
    <location>
        <begin position="210"/>
        <end position="220"/>
    </location>
</feature>
<feature type="region of interest" description="Disordered" evidence="1">
    <location>
        <begin position="494"/>
        <end position="672"/>
    </location>
</feature>
<evidence type="ECO:0000313" key="4">
    <source>
        <dbReference type="Proteomes" id="UP000054018"/>
    </source>
</evidence>
<dbReference type="EMBL" id="KN833731">
    <property type="protein sequence ID" value="KIK23026.1"/>
    <property type="molecule type" value="Genomic_DNA"/>
</dbReference>
<protein>
    <recommendedName>
        <fullName evidence="2">SUZ domain-containing protein</fullName>
    </recommendedName>
</protein>
<feature type="compositionally biased region" description="Polar residues" evidence="1">
    <location>
        <begin position="289"/>
        <end position="298"/>
    </location>
</feature>
<feature type="region of interest" description="Disordered" evidence="1">
    <location>
        <begin position="732"/>
        <end position="780"/>
    </location>
</feature>
<dbReference type="SUPFAM" id="SSF82708">
    <property type="entry name" value="R3H domain"/>
    <property type="match status" value="1"/>
</dbReference>
<dbReference type="AlphaFoldDB" id="A0A0C9Z1Z4"/>
<organism evidence="3 4">
    <name type="scientific">Pisolithus microcarpus 441</name>
    <dbReference type="NCBI Taxonomy" id="765257"/>
    <lineage>
        <taxon>Eukaryota</taxon>
        <taxon>Fungi</taxon>
        <taxon>Dikarya</taxon>
        <taxon>Basidiomycota</taxon>
        <taxon>Agaricomycotina</taxon>
        <taxon>Agaricomycetes</taxon>
        <taxon>Agaricomycetidae</taxon>
        <taxon>Boletales</taxon>
        <taxon>Sclerodermatineae</taxon>
        <taxon>Pisolithaceae</taxon>
        <taxon>Pisolithus</taxon>
    </lineage>
</organism>
<dbReference type="GO" id="GO:0006012">
    <property type="term" value="P:galactose metabolic process"/>
    <property type="evidence" value="ECO:0007669"/>
    <property type="project" value="TreeGrafter"/>
</dbReference>
<name>A0A0C9Z1Z4_9AGAM</name>